<keyword evidence="2" id="KW-1185">Reference proteome</keyword>
<dbReference type="Gene3D" id="1.20.58.340">
    <property type="entry name" value="Magnesium transport protein CorA, transmembrane region"/>
    <property type="match status" value="1"/>
</dbReference>
<reference evidence="1" key="1">
    <citation type="journal article" date="2023" name="Mol. Phylogenet. Evol.">
        <title>Genome-scale phylogeny and comparative genomics of the fungal order Sordariales.</title>
        <authorList>
            <person name="Hensen N."/>
            <person name="Bonometti L."/>
            <person name="Westerberg I."/>
            <person name="Brannstrom I.O."/>
            <person name="Guillou S."/>
            <person name="Cros-Aarteil S."/>
            <person name="Calhoun S."/>
            <person name="Haridas S."/>
            <person name="Kuo A."/>
            <person name="Mondo S."/>
            <person name="Pangilinan J."/>
            <person name="Riley R."/>
            <person name="LaButti K."/>
            <person name="Andreopoulos B."/>
            <person name="Lipzen A."/>
            <person name="Chen C."/>
            <person name="Yan M."/>
            <person name="Daum C."/>
            <person name="Ng V."/>
            <person name="Clum A."/>
            <person name="Steindorff A."/>
            <person name="Ohm R.A."/>
            <person name="Martin F."/>
            <person name="Silar P."/>
            <person name="Natvig D.O."/>
            <person name="Lalanne C."/>
            <person name="Gautier V."/>
            <person name="Ament-Velasquez S.L."/>
            <person name="Kruys A."/>
            <person name="Hutchinson M.I."/>
            <person name="Powell A.J."/>
            <person name="Barry K."/>
            <person name="Miller A.N."/>
            <person name="Grigoriev I.V."/>
            <person name="Debuchy R."/>
            <person name="Gladieux P."/>
            <person name="Hiltunen Thoren M."/>
            <person name="Johannesson H."/>
        </authorList>
    </citation>
    <scope>NUCLEOTIDE SEQUENCE</scope>
    <source>
        <strain evidence="1">CBS 958.72</strain>
    </source>
</reference>
<accession>A0AAE0K7U9</accession>
<dbReference type="Pfam" id="PF01544">
    <property type="entry name" value="CorA"/>
    <property type="match status" value="1"/>
</dbReference>
<dbReference type="GO" id="GO:0046873">
    <property type="term" value="F:metal ion transmembrane transporter activity"/>
    <property type="evidence" value="ECO:0007669"/>
    <property type="project" value="InterPro"/>
</dbReference>
<protein>
    <submittedName>
        <fullName evidence="1">Uncharacterized protein</fullName>
    </submittedName>
</protein>
<gene>
    <name evidence="1" type="ORF">B0T24DRAFT_705789</name>
</gene>
<sequence length="328" mass="36962">MATHSEDMDTSVQSPPSSYVEYLARLAQSNPKTIILDIENNDFKPRRPDRDTLMNRPATVQMRLVLFQYTSIWRLDRDSLDDIRYALDLDPWMVWCHFDHEFSHLKTPFDDDDPIHRDGPLSLQFLSSSRYLSIGTILESFYESLLATFTTHPGTPQTIEFVIPFVRLVLGKISQSIDRELGVALIALNPGLAEIWDELAADETVHYSVLMQVKYLAGVLSNLQRFCETRQNGPSLMVDDALMDLQAIIENAARLQGAMKDRLGRRAAMLSLEASQKSNKIADGLQTLTHLAFIFVPLNFGVSIFGANIREFGSGVVPAGRINQLCEI</sequence>
<dbReference type="InterPro" id="IPR002523">
    <property type="entry name" value="MgTranspt_CorA/ZnTranspt_ZntB"/>
</dbReference>
<dbReference type="AlphaFoldDB" id="A0AAE0K7U9"/>
<dbReference type="EMBL" id="JAULSN010000005">
    <property type="protein sequence ID" value="KAK3371041.1"/>
    <property type="molecule type" value="Genomic_DNA"/>
</dbReference>
<name>A0AAE0K7U9_9PEZI</name>
<organism evidence="1 2">
    <name type="scientific">Lasiosphaeria ovina</name>
    <dbReference type="NCBI Taxonomy" id="92902"/>
    <lineage>
        <taxon>Eukaryota</taxon>
        <taxon>Fungi</taxon>
        <taxon>Dikarya</taxon>
        <taxon>Ascomycota</taxon>
        <taxon>Pezizomycotina</taxon>
        <taxon>Sordariomycetes</taxon>
        <taxon>Sordariomycetidae</taxon>
        <taxon>Sordariales</taxon>
        <taxon>Lasiosphaeriaceae</taxon>
        <taxon>Lasiosphaeria</taxon>
    </lineage>
</organism>
<reference evidence="1" key="2">
    <citation type="submission" date="2023-06" db="EMBL/GenBank/DDBJ databases">
        <authorList>
            <consortium name="Lawrence Berkeley National Laboratory"/>
            <person name="Haridas S."/>
            <person name="Hensen N."/>
            <person name="Bonometti L."/>
            <person name="Westerberg I."/>
            <person name="Brannstrom I.O."/>
            <person name="Guillou S."/>
            <person name="Cros-Aarteil S."/>
            <person name="Calhoun S."/>
            <person name="Kuo A."/>
            <person name="Mondo S."/>
            <person name="Pangilinan J."/>
            <person name="Riley R."/>
            <person name="Labutti K."/>
            <person name="Andreopoulos B."/>
            <person name="Lipzen A."/>
            <person name="Chen C."/>
            <person name="Yanf M."/>
            <person name="Daum C."/>
            <person name="Ng V."/>
            <person name="Clum A."/>
            <person name="Steindorff A."/>
            <person name="Ohm R."/>
            <person name="Martin F."/>
            <person name="Silar P."/>
            <person name="Natvig D."/>
            <person name="Lalanne C."/>
            <person name="Gautier V."/>
            <person name="Ament-Velasquez S.L."/>
            <person name="Kruys A."/>
            <person name="Hutchinson M.I."/>
            <person name="Powell A.J."/>
            <person name="Barry K."/>
            <person name="Miller A.N."/>
            <person name="Grigoriev I.V."/>
            <person name="Debuchy R."/>
            <person name="Gladieux P."/>
            <person name="Thoren M.H."/>
            <person name="Johannesson H."/>
        </authorList>
    </citation>
    <scope>NUCLEOTIDE SEQUENCE</scope>
    <source>
        <strain evidence="1">CBS 958.72</strain>
    </source>
</reference>
<proteinExistence type="predicted"/>
<dbReference type="Proteomes" id="UP001287356">
    <property type="component" value="Unassembled WGS sequence"/>
</dbReference>
<evidence type="ECO:0000313" key="2">
    <source>
        <dbReference type="Proteomes" id="UP001287356"/>
    </source>
</evidence>
<evidence type="ECO:0000313" key="1">
    <source>
        <dbReference type="EMBL" id="KAK3371041.1"/>
    </source>
</evidence>
<dbReference type="GO" id="GO:0016020">
    <property type="term" value="C:membrane"/>
    <property type="evidence" value="ECO:0007669"/>
    <property type="project" value="InterPro"/>
</dbReference>
<comment type="caution">
    <text evidence="1">The sequence shown here is derived from an EMBL/GenBank/DDBJ whole genome shotgun (WGS) entry which is preliminary data.</text>
</comment>